<evidence type="ECO:0000259" key="2">
    <source>
        <dbReference type="PROSITE" id="PS50013"/>
    </source>
</evidence>
<dbReference type="InterPro" id="IPR029006">
    <property type="entry name" value="ADF-H/Gelsolin-like_dom_sf"/>
</dbReference>
<evidence type="ECO:0000313" key="3">
    <source>
        <dbReference type="EMBL" id="GFS32883.1"/>
    </source>
</evidence>
<dbReference type="CDD" id="cd11288">
    <property type="entry name" value="gelsolin_S5_like"/>
    <property type="match status" value="1"/>
</dbReference>
<dbReference type="SUPFAM" id="SSF55753">
    <property type="entry name" value="Actin depolymerizing proteins"/>
    <property type="match status" value="2"/>
</dbReference>
<dbReference type="SUPFAM" id="SSF54160">
    <property type="entry name" value="Chromo domain-like"/>
    <property type="match status" value="1"/>
</dbReference>
<dbReference type="InterPro" id="IPR007122">
    <property type="entry name" value="Villin/Gelsolin"/>
</dbReference>
<dbReference type="PROSITE" id="PS50013">
    <property type="entry name" value="CHROMO_2"/>
    <property type="match status" value="1"/>
</dbReference>
<accession>A0A7J0DDL2</accession>
<evidence type="ECO:0000313" key="4">
    <source>
        <dbReference type="Proteomes" id="UP000585474"/>
    </source>
</evidence>
<keyword evidence="1" id="KW-0677">Repeat</keyword>
<dbReference type="GO" id="GO:0051015">
    <property type="term" value="F:actin filament binding"/>
    <property type="evidence" value="ECO:0007669"/>
    <property type="project" value="InterPro"/>
</dbReference>
<proteinExistence type="predicted"/>
<keyword evidence="4" id="KW-1185">Reference proteome</keyword>
<name>A0A7J0DDL2_9ERIC</name>
<dbReference type="EMBL" id="BJWL01000173">
    <property type="protein sequence ID" value="GFS32883.1"/>
    <property type="molecule type" value="Genomic_DNA"/>
</dbReference>
<dbReference type="SMART" id="SM00262">
    <property type="entry name" value="GEL"/>
    <property type="match status" value="2"/>
</dbReference>
<protein>
    <submittedName>
        <fullName evidence="3">Villin 4</fullName>
    </submittedName>
</protein>
<sequence>MSLQLITLLPPILNPTPLPIFPTPKEHIDAILDEQIISTRDGGVQRFLVRWRDHHTSDDTWITSDDLWQIDRDMFEYYQSRLASYSTKSSFLHPGRVGGDTGFRPTISRVYSRRSKKAYPVQSVVAAMAIGRLQRADTSQQRAAVATGAIGSGCRGNRQVAEANTSQQRAVVATDAVNSGCRGNRQVWRVNDQEKILLPASDQSKFYSGDCYIFQYSYPGEDKEEYLIGTWFGKQSVEEDRASATAQASKMVESLKFLPVQARIYEGNEPIQFFSIFQSFIVFKGGLSDGYKKHITESELPDATYTEDGLALFRVQGSGPENMQAIQLEPVASSLSSSYCCILYSGSTVFTWSGNLTTSEDQELVERQLDLIKPNMQSKTQKEGAESEQFWDLLGGKSEYPSQKIGKDAESDPHLFSCTFTKGDLKVTEIYTTSTRTI</sequence>
<dbReference type="PRINTS" id="PR00597">
    <property type="entry name" value="GELSOLIN"/>
</dbReference>
<dbReference type="Gene3D" id="3.40.20.10">
    <property type="entry name" value="Severin"/>
    <property type="match status" value="2"/>
</dbReference>
<dbReference type="Gene3D" id="2.40.50.40">
    <property type="match status" value="1"/>
</dbReference>
<dbReference type="InterPro" id="IPR000953">
    <property type="entry name" value="Chromo/chromo_shadow_dom"/>
</dbReference>
<dbReference type="PANTHER" id="PTHR11977:SF138">
    <property type="entry name" value="VILLIN-4"/>
    <property type="match status" value="1"/>
</dbReference>
<reference evidence="4" key="1">
    <citation type="submission" date="2019-07" db="EMBL/GenBank/DDBJ databases">
        <title>De Novo Assembly of kiwifruit Actinidia rufa.</title>
        <authorList>
            <person name="Sugita-Konishi S."/>
            <person name="Sato K."/>
            <person name="Mori E."/>
            <person name="Abe Y."/>
            <person name="Kisaki G."/>
            <person name="Hamano K."/>
            <person name="Suezawa K."/>
            <person name="Otani M."/>
            <person name="Fukuda T."/>
            <person name="Manabe T."/>
            <person name="Gomi K."/>
            <person name="Tabuchi M."/>
            <person name="Akimitsu K."/>
            <person name="Kataoka I."/>
        </authorList>
    </citation>
    <scope>NUCLEOTIDE SEQUENCE [LARGE SCALE GENOMIC DNA]</scope>
    <source>
        <strain evidence="4">cv. Fuchu</strain>
    </source>
</reference>
<gene>
    <name evidence="3" type="ORF">Acr_00g0025200</name>
</gene>
<comment type="caution">
    <text evidence="3">The sequence shown here is derived from an EMBL/GenBank/DDBJ whole genome shotgun (WGS) entry which is preliminary data.</text>
</comment>
<dbReference type="AlphaFoldDB" id="A0A7J0DDL2"/>
<dbReference type="GO" id="GO:0051014">
    <property type="term" value="P:actin filament severing"/>
    <property type="evidence" value="ECO:0007669"/>
    <property type="project" value="TreeGrafter"/>
</dbReference>
<dbReference type="PANTHER" id="PTHR11977">
    <property type="entry name" value="VILLIN"/>
    <property type="match status" value="1"/>
</dbReference>
<dbReference type="CDD" id="cd00024">
    <property type="entry name" value="CD_CSD"/>
    <property type="match status" value="1"/>
</dbReference>
<dbReference type="OrthoDB" id="1713545at2759"/>
<dbReference type="FunFam" id="3.40.20.10:FF:000033">
    <property type="entry name" value="Villin-4"/>
    <property type="match status" value="1"/>
</dbReference>
<dbReference type="FunFam" id="3.40.20.10:FF:000001">
    <property type="entry name" value="Gelsolin"/>
    <property type="match status" value="1"/>
</dbReference>
<dbReference type="CDD" id="cd11293">
    <property type="entry name" value="gelsolin_S4_like"/>
    <property type="match status" value="1"/>
</dbReference>
<evidence type="ECO:0000256" key="1">
    <source>
        <dbReference type="ARBA" id="ARBA00022737"/>
    </source>
</evidence>
<organism evidence="3 4">
    <name type="scientific">Actinidia rufa</name>
    <dbReference type="NCBI Taxonomy" id="165716"/>
    <lineage>
        <taxon>Eukaryota</taxon>
        <taxon>Viridiplantae</taxon>
        <taxon>Streptophyta</taxon>
        <taxon>Embryophyta</taxon>
        <taxon>Tracheophyta</taxon>
        <taxon>Spermatophyta</taxon>
        <taxon>Magnoliopsida</taxon>
        <taxon>eudicotyledons</taxon>
        <taxon>Gunneridae</taxon>
        <taxon>Pentapetalae</taxon>
        <taxon>asterids</taxon>
        <taxon>Ericales</taxon>
        <taxon>Actinidiaceae</taxon>
        <taxon>Actinidia</taxon>
    </lineage>
</organism>
<feature type="domain" description="Chromo" evidence="2">
    <location>
        <begin position="31"/>
        <end position="90"/>
    </location>
</feature>
<dbReference type="InterPro" id="IPR016197">
    <property type="entry name" value="Chromo-like_dom_sf"/>
</dbReference>
<dbReference type="SMART" id="SM00298">
    <property type="entry name" value="CHROMO"/>
    <property type="match status" value="1"/>
</dbReference>
<dbReference type="Proteomes" id="UP000585474">
    <property type="component" value="Unassembled WGS sequence"/>
</dbReference>